<proteinExistence type="predicted"/>
<dbReference type="EMBL" id="CP152276">
    <property type="protein sequence ID" value="XAE41125.1"/>
    <property type="molecule type" value="Genomic_DNA"/>
</dbReference>
<evidence type="ECO:0000259" key="2">
    <source>
        <dbReference type="PROSITE" id="PS50531"/>
    </source>
</evidence>
<name>A0ABZ3D0F3_9PROT</name>
<dbReference type="InterPro" id="IPR002560">
    <property type="entry name" value="Transposase_DDE"/>
</dbReference>
<keyword evidence="4" id="KW-1185">Reference proteome</keyword>
<dbReference type="Proteomes" id="UP001449795">
    <property type="component" value="Chromosome"/>
</dbReference>
<dbReference type="InterPro" id="IPR047951">
    <property type="entry name" value="Transpos_ISL3"/>
</dbReference>
<accession>A0ABZ3D0F3</accession>
<dbReference type="InterPro" id="IPR017894">
    <property type="entry name" value="HTH_IS21_transposase_type"/>
</dbReference>
<feature type="domain" description="HTH IS21-type" evidence="2">
    <location>
        <begin position="279"/>
        <end position="341"/>
    </location>
</feature>
<dbReference type="Pfam" id="PF14690">
    <property type="entry name" value="Zn_ribbon_ISL3"/>
    <property type="match status" value="1"/>
</dbReference>
<evidence type="ECO:0000313" key="3">
    <source>
        <dbReference type="EMBL" id="XAE41125.1"/>
    </source>
</evidence>
<sequence length="518" mass="57957">MVADHLWVETKSRCHGAACPDCGTVSHRRHSHYVRKLSDMPAHGRRVSLSMTVRRFRCTDKGCQRRTFVEPLGEFAAPYARQTCRLANLHTYVAHALGGSAGARMAARLCCPISADTLIRRIVRMAAVAGRPETPRVLGVDDWAWRRGRHYGTILVDLERNRVVDLLADRQGDTLAAWLRDHPGIEIVARDRAGAYADGIRQGAPAAIQVADRWHLIRNLHDAFLTVVDRHAVLARRIMADITNEVSPVGQPVDAGMVSDPGETGPVASSQARQGQREEQYRQAAAMRAKGQTISRIAQTIGAERKTVRRWLRQGHPSTWQRRIFRPGIMTPYATFLDRRLKEGCHNAARLHREITAMGFSGRYGSVRDWVLSRRSTAGASHPVPIKPVPMGRNLARMLTTETSNRSDMDVLFIQRLMTAAPVLAQATVWVRDMQDLFTRKSQASLETLLEAGERTPLSRFVTGLRRDLSAVQAALHHPWTTSPVEGQISRLKMIKRTMFGRAGFKLLRARVMHAKCG</sequence>
<evidence type="ECO:0000256" key="1">
    <source>
        <dbReference type="SAM" id="MobiDB-lite"/>
    </source>
</evidence>
<reference evidence="3 4" key="1">
    <citation type="submission" date="2024-04" db="EMBL/GenBank/DDBJ databases">
        <title>Complete genome sequence of Nguyenibacter vanlangesis HBCM-1154, a strain capable of nitrogen fixation, IAA production, and phosphorus solubilization isolated from sugarcane soil.</title>
        <authorList>
            <person name="MY HANH P."/>
        </authorList>
    </citation>
    <scope>NUCLEOTIDE SEQUENCE [LARGE SCALE GENOMIC DNA]</scope>
    <source>
        <strain evidence="3 4">HBCM 1154</strain>
    </source>
</reference>
<dbReference type="InterPro" id="IPR029261">
    <property type="entry name" value="Transposase_Znf"/>
</dbReference>
<dbReference type="RefSeq" id="WP_342627119.1">
    <property type="nucleotide sequence ID" value="NZ_CP152276.1"/>
</dbReference>
<protein>
    <submittedName>
        <fullName evidence="3">ISL3 family transposase</fullName>
    </submittedName>
</protein>
<dbReference type="Pfam" id="PF01610">
    <property type="entry name" value="DDE_Tnp_ISL3"/>
    <property type="match status" value="1"/>
</dbReference>
<dbReference type="NCBIfam" id="NF033550">
    <property type="entry name" value="transpos_ISL3"/>
    <property type="match status" value="1"/>
</dbReference>
<organism evidence="3 4">
    <name type="scientific">Nguyenibacter vanlangensis</name>
    <dbReference type="NCBI Taxonomy" id="1216886"/>
    <lineage>
        <taxon>Bacteria</taxon>
        <taxon>Pseudomonadati</taxon>
        <taxon>Pseudomonadota</taxon>
        <taxon>Alphaproteobacteria</taxon>
        <taxon>Acetobacterales</taxon>
        <taxon>Acetobacteraceae</taxon>
        <taxon>Nguyenibacter</taxon>
    </lineage>
</organism>
<dbReference type="PROSITE" id="PS50531">
    <property type="entry name" value="HTH_IS21"/>
    <property type="match status" value="1"/>
</dbReference>
<dbReference type="PANTHER" id="PTHR33498:SF1">
    <property type="entry name" value="TRANSPOSASE FOR INSERTION SEQUENCE ELEMENT IS1557"/>
    <property type="match status" value="1"/>
</dbReference>
<gene>
    <name evidence="3" type="ORF">AAC691_12420</name>
</gene>
<feature type="region of interest" description="Disordered" evidence="1">
    <location>
        <begin position="258"/>
        <end position="277"/>
    </location>
</feature>
<evidence type="ECO:0000313" key="4">
    <source>
        <dbReference type="Proteomes" id="UP001449795"/>
    </source>
</evidence>
<dbReference type="PANTHER" id="PTHR33498">
    <property type="entry name" value="TRANSPOSASE FOR INSERTION SEQUENCE ELEMENT IS1557"/>
    <property type="match status" value="1"/>
</dbReference>